<dbReference type="Pfam" id="PF03358">
    <property type="entry name" value="FMN_red"/>
    <property type="match status" value="1"/>
</dbReference>
<dbReference type="InterPro" id="IPR029039">
    <property type="entry name" value="Flavoprotein-like_sf"/>
</dbReference>
<proteinExistence type="predicted"/>
<keyword evidence="3" id="KW-1185">Reference proteome</keyword>
<sequence>MSKKVALITGSTRTPCAGDQIVSWVSSILKTRPTDNLNISPLRIADFNLPVYDEPVVPFLIPAMQQFTHEHSKKWSAAIASFDAYIFVIPEYNAGLAGGTKNAIDYLLHEWTGKPVAIISYGAQGGTFANEQLARSLGLVMKMKVVETKVLLAFATGSDPMHAATEGKVGEESLKGWAEKGKKEEVLKAVGEIAEVLKLAEKADEVTREVS</sequence>
<dbReference type="SUPFAM" id="SSF52218">
    <property type="entry name" value="Flavoproteins"/>
    <property type="match status" value="1"/>
</dbReference>
<feature type="domain" description="NADPH-dependent FMN reductase-like" evidence="1">
    <location>
        <begin position="4"/>
        <end position="155"/>
    </location>
</feature>
<dbReference type="Proteomes" id="UP001280581">
    <property type="component" value="Unassembled WGS sequence"/>
</dbReference>
<comment type="caution">
    <text evidence="2">The sequence shown here is derived from an EMBL/GenBank/DDBJ whole genome shotgun (WGS) entry which is preliminary data.</text>
</comment>
<reference evidence="2 3" key="1">
    <citation type="submission" date="2021-02" db="EMBL/GenBank/DDBJ databases">
        <title>Genome assembly of Pseudopithomyces chartarum.</title>
        <authorList>
            <person name="Jauregui R."/>
            <person name="Singh J."/>
            <person name="Voisey C."/>
        </authorList>
    </citation>
    <scope>NUCLEOTIDE SEQUENCE [LARGE SCALE GENOMIC DNA]</scope>
    <source>
        <strain evidence="2 3">AGR01</strain>
    </source>
</reference>
<evidence type="ECO:0000259" key="1">
    <source>
        <dbReference type="Pfam" id="PF03358"/>
    </source>
</evidence>
<dbReference type="AlphaFoldDB" id="A0AAN6M1T8"/>
<evidence type="ECO:0000313" key="3">
    <source>
        <dbReference type="Proteomes" id="UP001280581"/>
    </source>
</evidence>
<evidence type="ECO:0000313" key="2">
    <source>
        <dbReference type="EMBL" id="KAK3214765.1"/>
    </source>
</evidence>
<dbReference type="Gene3D" id="3.40.50.360">
    <property type="match status" value="1"/>
</dbReference>
<name>A0AAN6M1T8_9PLEO</name>
<gene>
    <name evidence="2" type="ORF">GRF29_19g1193446</name>
</gene>
<dbReference type="InterPro" id="IPR050712">
    <property type="entry name" value="NAD(P)H-dep_reductase"/>
</dbReference>
<protein>
    <recommendedName>
        <fullName evidence="1">NADPH-dependent FMN reductase-like domain-containing protein</fullName>
    </recommendedName>
</protein>
<dbReference type="GO" id="GO:0010181">
    <property type="term" value="F:FMN binding"/>
    <property type="evidence" value="ECO:0007669"/>
    <property type="project" value="TreeGrafter"/>
</dbReference>
<dbReference type="PANTHER" id="PTHR30543">
    <property type="entry name" value="CHROMATE REDUCTASE"/>
    <property type="match status" value="1"/>
</dbReference>
<dbReference type="GO" id="GO:0005829">
    <property type="term" value="C:cytosol"/>
    <property type="evidence" value="ECO:0007669"/>
    <property type="project" value="TreeGrafter"/>
</dbReference>
<dbReference type="PANTHER" id="PTHR30543:SF21">
    <property type="entry name" value="NAD(P)H-DEPENDENT FMN REDUCTASE LOT6"/>
    <property type="match status" value="1"/>
</dbReference>
<dbReference type="EMBL" id="WVTA01000003">
    <property type="protein sequence ID" value="KAK3214765.1"/>
    <property type="molecule type" value="Genomic_DNA"/>
</dbReference>
<dbReference type="InterPro" id="IPR005025">
    <property type="entry name" value="FMN_Rdtase-like_dom"/>
</dbReference>
<dbReference type="GO" id="GO:0016491">
    <property type="term" value="F:oxidoreductase activity"/>
    <property type="evidence" value="ECO:0007669"/>
    <property type="project" value="InterPro"/>
</dbReference>
<organism evidence="2 3">
    <name type="scientific">Pseudopithomyces chartarum</name>
    <dbReference type="NCBI Taxonomy" id="1892770"/>
    <lineage>
        <taxon>Eukaryota</taxon>
        <taxon>Fungi</taxon>
        <taxon>Dikarya</taxon>
        <taxon>Ascomycota</taxon>
        <taxon>Pezizomycotina</taxon>
        <taxon>Dothideomycetes</taxon>
        <taxon>Pleosporomycetidae</taxon>
        <taxon>Pleosporales</taxon>
        <taxon>Massarineae</taxon>
        <taxon>Didymosphaeriaceae</taxon>
        <taxon>Pseudopithomyces</taxon>
    </lineage>
</organism>
<accession>A0AAN6M1T8</accession>